<reference evidence="1 2" key="1">
    <citation type="journal article" date="2008" name="Nature">
        <title>The Phaeodactylum genome reveals the evolutionary history of diatom genomes.</title>
        <authorList>
            <person name="Bowler C."/>
            <person name="Allen A.E."/>
            <person name="Badger J.H."/>
            <person name="Grimwood J."/>
            <person name="Jabbari K."/>
            <person name="Kuo A."/>
            <person name="Maheswari U."/>
            <person name="Martens C."/>
            <person name="Maumus F."/>
            <person name="Otillar R.P."/>
            <person name="Rayko E."/>
            <person name="Salamov A."/>
            <person name="Vandepoele K."/>
            <person name="Beszteri B."/>
            <person name="Gruber A."/>
            <person name="Heijde M."/>
            <person name="Katinka M."/>
            <person name="Mock T."/>
            <person name="Valentin K."/>
            <person name="Verret F."/>
            <person name="Berges J.A."/>
            <person name="Brownlee C."/>
            <person name="Cadoret J.P."/>
            <person name="Chiovitti A."/>
            <person name="Choi C.J."/>
            <person name="Coesel S."/>
            <person name="De Martino A."/>
            <person name="Detter J.C."/>
            <person name="Durkin C."/>
            <person name="Falciatore A."/>
            <person name="Fournet J."/>
            <person name="Haruta M."/>
            <person name="Huysman M.J."/>
            <person name="Jenkins B.D."/>
            <person name="Jiroutova K."/>
            <person name="Jorgensen R.E."/>
            <person name="Joubert Y."/>
            <person name="Kaplan A."/>
            <person name="Kroger N."/>
            <person name="Kroth P.G."/>
            <person name="La Roche J."/>
            <person name="Lindquist E."/>
            <person name="Lommer M."/>
            <person name="Martin-Jezequel V."/>
            <person name="Lopez P.J."/>
            <person name="Lucas S."/>
            <person name="Mangogna M."/>
            <person name="McGinnis K."/>
            <person name="Medlin L.K."/>
            <person name="Montsant A."/>
            <person name="Oudot-Le Secq M.P."/>
            <person name="Napoli C."/>
            <person name="Obornik M."/>
            <person name="Parker M.S."/>
            <person name="Petit J.L."/>
            <person name="Porcel B.M."/>
            <person name="Poulsen N."/>
            <person name="Robison M."/>
            <person name="Rychlewski L."/>
            <person name="Rynearson T.A."/>
            <person name="Schmutz J."/>
            <person name="Shapiro H."/>
            <person name="Siaut M."/>
            <person name="Stanley M."/>
            <person name="Sussman M.R."/>
            <person name="Taylor A.R."/>
            <person name="Vardi A."/>
            <person name="von Dassow P."/>
            <person name="Vyverman W."/>
            <person name="Willis A."/>
            <person name="Wyrwicz L.S."/>
            <person name="Rokhsar D.S."/>
            <person name="Weissenbach J."/>
            <person name="Armbrust E.V."/>
            <person name="Green B.R."/>
            <person name="Van de Peer Y."/>
            <person name="Grigoriev I.V."/>
        </authorList>
    </citation>
    <scope>NUCLEOTIDE SEQUENCE [LARGE SCALE GENOMIC DNA]</scope>
    <source>
        <strain evidence="1 2">CCAP 1055/1</strain>
    </source>
</reference>
<protein>
    <submittedName>
        <fullName evidence="1">Uncharacterized protein</fullName>
    </submittedName>
</protein>
<dbReference type="PaxDb" id="2850-Phatr45541"/>
<name>B7FY15_PHATC</name>
<dbReference type="EMBL" id="CM000610">
    <property type="protein sequence ID" value="EEC48842.1"/>
    <property type="molecule type" value="Genomic_DNA"/>
</dbReference>
<dbReference type="eggNOG" id="ENOG502SRTG">
    <property type="taxonomic scope" value="Eukaryota"/>
</dbReference>
<dbReference type="KEGG" id="pti:PHATRDRAFT_45541"/>
<evidence type="ECO:0000313" key="1">
    <source>
        <dbReference type="EMBL" id="EEC48842.1"/>
    </source>
</evidence>
<dbReference type="AlphaFoldDB" id="B7FY15"/>
<sequence>MDGGTTSTGNQQPSVQKRRSSLFARATKSFARSNGNRGASVEVLRGNNGSDFEALGRVDRGGTDSGCLECLFLGRRSKCDTDYLMLIKGPFCFVFESVKAESPEYAIGLQNMRPEIQPPSSQGRTCVSMNTNLGDTEYEVSFESENTARQFAAAVREQAAAARAEQVRKDLGHTHLITKRSSLRYAENIALKKLNDQPESLVKTEDIMQNMPDPTMAM</sequence>
<dbReference type="OrthoDB" id="46746at2759"/>
<gene>
    <name evidence="1" type="ORF">PHATRDRAFT_45541</name>
</gene>
<dbReference type="RefSeq" id="XP_002179856.1">
    <property type="nucleotide sequence ID" value="XM_002179820.1"/>
</dbReference>
<reference evidence="2" key="2">
    <citation type="submission" date="2008-08" db="EMBL/GenBank/DDBJ databases">
        <authorList>
            <consortium name="Diatom Consortium"/>
            <person name="Grigoriev I."/>
            <person name="Grimwood J."/>
            <person name="Kuo A."/>
            <person name="Otillar R.P."/>
            <person name="Salamov A."/>
            <person name="Detter J.C."/>
            <person name="Lindquist E."/>
            <person name="Shapiro H."/>
            <person name="Lucas S."/>
            <person name="Glavina del Rio T."/>
            <person name="Pitluck S."/>
            <person name="Rokhsar D."/>
            <person name="Bowler C."/>
        </authorList>
    </citation>
    <scope>GENOME REANNOTATION</scope>
    <source>
        <strain evidence="2">CCAP 1055/1</strain>
    </source>
</reference>
<evidence type="ECO:0000313" key="2">
    <source>
        <dbReference type="Proteomes" id="UP000000759"/>
    </source>
</evidence>
<dbReference type="Proteomes" id="UP000000759">
    <property type="component" value="Chromosome 7"/>
</dbReference>
<organism evidence="1 2">
    <name type="scientific">Phaeodactylum tricornutum (strain CCAP 1055/1)</name>
    <dbReference type="NCBI Taxonomy" id="556484"/>
    <lineage>
        <taxon>Eukaryota</taxon>
        <taxon>Sar</taxon>
        <taxon>Stramenopiles</taxon>
        <taxon>Ochrophyta</taxon>
        <taxon>Bacillariophyta</taxon>
        <taxon>Bacillariophyceae</taxon>
        <taxon>Bacillariophycidae</taxon>
        <taxon>Naviculales</taxon>
        <taxon>Phaeodactylaceae</taxon>
        <taxon>Phaeodactylum</taxon>
    </lineage>
</organism>
<keyword evidence="2" id="KW-1185">Reference proteome</keyword>
<dbReference type="GeneID" id="7200731"/>
<dbReference type="InParanoid" id="B7FY15"/>
<proteinExistence type="predicted"/>
<accession>B7FY15</accession>